<dbReference type="AlphaFoldDB" id="A0A5B8UWH5"/>
<protein>
    <submittedName>
        <fullName evidence="1">Uncharacterized protein</fullName>
    </submittedName>
</protein>
<evidence type="ECO:0000313" key="2">
    <source>
        <dbReference type="Proteomes" id="UP000321479"/>
    </source>
</evidence>
<reference evidence="1 2" key="1">
    <citation type="journal article" date="2017" name="Curr. Microbiol.">
        <title>Mucilaginibacter ginsenosidivorans sp. nov., Isolated from Soil of Ginseng Field.</title>
        <authorList>
            <person name="Kim M.M."/>
            <person name="Siddiqi M.Z."/>
            <person name="Im W.T."/>
        </authorList>
    </citation>
    <scope>NUCLEOTIDE SEQUENCE [LARGE SCALE GENOMIC DNA]</scope>
    <source>
        <strain evidence="1 2">Gsoil 3017</strain>
    </source>
</reference>
<sequence length="152" mass="17125">MTAVQGKDYMCFTSVDAPNLADIRPIDSLIKLAPERSALEVFEGGDYAFRTTYKVFYFENNKLKYRGNDAPHLPAGQMDRVGSLLKNADTTGSGQHIIYQYTGKNKNSARFDFYYLFIINGKVAKSLLSNVPLNEITDDDIKGKMKLFVSIF</sequence>
<dbReference type="KEGG" id="mgin:FRZ54_10735"/>
<dbReference type="RefSeq" id="WP_147031611.1">
    <property type="nucleotide sequence ID" value="NZ_CP042436.1"/>
</dbReference>
<name>A0A5B8UWH5_9SPHI</name>
<organism evidence="1 2">
    <name type="scientific">Mucilaginibacter ginsenosidivorans</name>
    <dbReference type="NCBI Taxonomy" id="398053"/>
    <lineage>
        <taxon>Bacteria</taxon>
        <taxon>Pseudomonadati</taxon>
        <taxon>Bacteroidota</taxon>
        <taxon>Sphingobacteriia</taxon>
        <taxon>Sphingobacteriales</taxon>
        <taxon>Sphingobacteriaceae</taxon>
        <taxon>Mucilaginibacter</taxon>
    </lineage>
</organism>
<dbReference type="Proteomes" id="UP000321479">
    <property type="component" value="Chromosome"/>
</dbReference>
<gene>
    <name evidence="1" type="ORF">FRZ54_10735</name>
</gene>
<accession>A0A5B8UWH5</accession>
<dbReference type="EMBL" id="CP042436">
    <property type="protein sequence ID" value="QEC63035.1"/>
    <property type="molecule type" value="Genomic_DNA"/>
</dbReference>
<proteinExistence type="predicted"/>
<evidence type="ECO:0000313" key="1">
    <source>
        <dbReference type="EMBL" id="QEC63035.1"/>
    </source>
</evidence>
<keyword evidence="2" id="KW-1185">Reference proteome</keyword>